<dbReference type="RefSeq" id="WP_153509895.1">
    <property type="nucleotide sequence ID" value="NZ_CP045652.1"/>
</dbReference>
<keyword evidence="2" id="KW-0269">Exonuclease</keyword>
<accession>A0A5Q0Q676</accession>
<dbReference type="Pfam" id="PF03372">
    <property type="entry name" value="Exo_endo_phos"/>
    <property type="match status" value="1"/>
</dbReference>
<gene>
    <name evidence="2" type="ORF">GFH32_04250</name>
</gene>
<dbReference type="AlphaFoldDB" id="A0A5Q0Q676"/>
<evidence type="ECO:0000313" key="2">
    <source>
        <dbReference type="EMBL" id="QGA25575.1"/>
    </source>
</evidence>
<dbReference type="InterPro" id="IPR036691">
    <property type="entry name" value="Endo/exonu/phosph_ase_sf"/>
</dbReference>
<evidence type="ECO:0000313" key="3">
    <source>
        <dbReference type="Proteomes" id="UP000326921"/>
    </source>
</evidence>
<dbReference type="GO" id="GO:0004527">
    <property type="term" value="F:exonuclease activity"/>
    <property type="evidence" value="ECO:0007669"/>
    <property type="project" value="UniProtKB-KW"/>
</dbReference>
<protein>
    <submittedName>
        <fullName evidence="2">Endonuclease/exonuclease/phosphatase family protein</fullName>
    </submittedName>
</protein>
<keyword evidence="3" id="KW-1185">Reference proteome</keyword>
<dbReference type="EMBL" id="CP045652">
    <property type="protein sequence ID" value="QGA25575.1"/>
    <property type="molecule type" value="Genomic_DNA"/>
</dbReference>
<keyword evidence="2" id="KW-0378">Hydrolase</keyword>
<name>A0A5Q0Q676_9SPHI</name>
<keyword evidence="2" id="KW-0540">Nuclease</keyword>
<dbReference type="KEGG" id="sphe:GFH32_04250"/>
<dbReference type="GO" id="GO:0004519">
    <property type="term" value="F:endonuclease activity"/>
    <property type="evidence" value="ECO:0007669"/>
    <property type="project" value="UniProtKB-KW"/>
</dbReference>
<dbReference type="PANTHER" id="PTHR41349">
    <property type="match status" value="1"/>
</dbReference>
<dbReference type="InterPro" id="IPR005135">
    <property type="entry name" value="Endo/exonuclease/phosphatase"/>
</dbReference>
<proteinExistence type="predicted"/>
<feature type="domain" description="Endonuclease/exonuclease/phosphatase" evidence="1">
    <location>
        <begin position="45"/>
        <end position="295"/>
    </location>
</feature>
<evidence type="ECO:0000259" key="1">
    <source>
        <dbReference type="Pfam" id="PF03372"/>
    </source>
</evidence>
<sequence length="347" mass="40157">MRDLIKLFFTIILTMVSMIALGNQKQLRVFQLNIWQEGTMIEKGYEAIVEEILDKDADVVMLSEVRNYKGVDFVQRLISSLKDRGVNYYGESSHPKLDVAFLSKYPIEDQQPLYHKDKQIASVLKSRIKVNNKQFLFYSVHLDYTNYACYLPRGYDGVTWKKLNQKITDVAAIVTANKKSKRDEAIVDIINDIKKESKNQTIMIAGDFNEPSHLDWIDETKNLYDHSGTVIPWDCSILLAEAKFTDSFRKIYPNPVTHPGFTFASFNKDAELSKLAWAPEADDRDRIDYIYYKSNNKVNLKNIQIVGPVETICYGIKQEKDSNDNFLLPKDRWPTDHKGLLATFVWK</sequence>
<dbReference type="PANTHER" id="PTHR41349:SF1">
    <property type="entry name" value="PROTEIN CBG08683"/>
    <property type="match status" value="1"/>
</dbReference>
<dbReference type="Proteomes" id="UP000326921">
    <property type="component" value="Chromosome"/>
</dbReference>
<dbReference type="Gene3D" id="3.60.10.10">
    <property type="entry name" value="Endonuclease/exonuclease/phosphatase"/>
    <property type="match status" value="1"/>
</dbReference>
<organism evidence="2 3">
    <name type="scientific">Sphingobacterium zhuxiongii</name>
    <dbReference type="NCBI Taxonomy" id="2662364"/>
    <lineage>
        <taxon>Bacteria</taxon>
        <taxon>Pseudomonadati</taxon>
        <taxon>Bacteroidota</taxon>
        <taxon>Sphingobacteriia</taxon>
        <taxon>Sphingobacteriales</taxon>
        <taxon>Sphingobacteriaceae</taxon>
        <taxon>Sphingobacterium</taxon>
    </lineage>
</organism>
<keyword evidence="2" id="KW-0255">Endonuclease</keyword>
<dbReference type="SUPFAM" id="SSF56219">
    <property type="entry name" value="DNase I-like"/>
    <property type="match status" value="1"/>
</dbReference>
<reference evidence="2 3" key="1">
    <citation type="submission" date="2019-10" db="EMBL/GenBank/DDBJ databases">
        <authorList>
            <person name="Dong K."/>
        </authorList>
    </citation>
    <scope>NUCLEOTIDE SEQUENCE [LARGE SCALE GENOMIC DNA]</scope>
    <source>
        <strain evidence="3">dk4302</strain>
    </source>
</reference>